<keyword evidence="6" id="KW-1185">Reference proteome</keyword>
<evidence type="ECO:0000313" key="6">
    <source>
        <dbReference type="Proteomes" id="UP000317648"/>
    </source>
</evidence>
<dbReference type="PROSITE" id="PS00018">
    <property type="entry name" value="EF_HAND_1"/>
    <property type="match status" value="1"/>
</dbReference>
<evidence type="ECO:0000259" key="4">
    <source>
        <dbReference type="Pfam" id="PF20434"/>
    </source>
</evidence>
<sequence precursor="true">MKFPALCALLLLLAVSSLLAQPPERPERPSPAERLAQFLKRYPASDANKDGTLTLEEMRAFQQTRQPRRVRSGDGPMPTHADVAYGEHPKQRFDIWLAESQDGKPTPLCIYIHGGGFRSGSKRVSADTPAGYLRQGVSFASMEYRLSEGGKHPYPIAMHDAARGLQFIRSQAKEWNLDPERVVCYGGSAGAGISLWLAFHDDLADPTSDDPVARQSTRILAAATSNGQSTYDMRTFREWFGVPDLAPHPALTDFYAVKEPADWESDRVKNLMTDAAAITHLTQDDAPVFMTYRGGNVKVTKETNDGVWVHHPLLGLKLQEKMKELGLECVVDYPDHQDKKYGHMANFLIQKLKGE</sequence>
<evidence type="ECO:0000256" key="1">
    <source>
        <dbReference type="ARBA" id="ARBA00010515"/>
    </source>
</evidence>
<organism evidence="5 6">
    <name type="scientific">Lignipirellula cremea</name>
    <dbReference type="NCBI Taxonomy" id="2528010"/>
    <lineage>
        <taxon>Bacteria</taxon>
        <taxon>Pseudomonadati</taxon>
        <taxon>Planctomycetota</taxon>
        <taxon>Planctomycetia</taxon>
        <taxon>Pirellulales</taxon>
        <taxon>Pirellulaceae</taxon>
        <taxon>Lignipirellula</taxon>
    </lineage>
</organism>
<feature type="signal peptide" evidence="3">
    <location>
        <begin position="1"/>
        <end position="20"/>
    </location>
</feature>
<dbReference type="InterPro" id="IPR018247">
    <property type="entry name" value="EF_Hand_1_Ca_BS"/>
</dbReference>
<protein>
    <submittedName>
        <fullName evidence="5">Carboxylesterase</fullName>
        <ecNumber evidence="5">3.1.1.1</ecNumber>
    </submittedName>
</protein>
<proteinExistence type="inferred from homology"/>
<dbReference type="PANTHER" id="PTHR48081:SF30">
    <property type="entry name" value="ACETYL-HYDROLASE LIPR-RELATED"/>
    <property type="match status" value="1"/>
</dbReference>
<dbReference type="AlphaFoldDB" id="A0A518DVZ9"/>
<dbReference type="GO" id="GO:0106435">
    <property type="term" value="F:carboxylesterase activity"/>
    <property type="evidence" value="ECO:0007669"/>
    <property type="project" value="UniProtKB-EC"/>
</dbReference>
<evidence type="ECO:0000256" key="2">
    <source>
        <dbReference type="ARBA" id="ARBA00022801"/>
    </source>
</evidence>
<dbReference type="InterPro" id="IPR050300">
    <property type="entry name" value="GDXG_lipolytic_enzyme"/>
</dbReference>
<feature type="chain" id="PRO_5021793235" evidence="3">
    <location>
        <begin position="21"/>
        <end position="355"/>
    </location>
</feature>
<dbReference type="SUPFAM" id="SSF53474">
    <property type="entry name" value="alpha/beta-Hydrolases"/>
    <property type="match status" value="1"/>
</dbReference>
<keyword evidence="3" id="KW-0732">Signal</keyword>
<keyword evidence="2 5" id="KW-0378">Hydrolase</keyword>
<accession>A0A518DVZ9</accession>
<dbReference type="KEGG" id="lcre:Pla8534_38350"/>
<dbReference type="InterPro" id="IPR049492">
    <property type="entry name" value="BD-FAE-like_dom"/>
</dbReference>
<dbReference type="OrthoDB" id="265201at2"/>
<dbReference type="InterPro" id="IPR029058">
    <property type="entry name" value="AB_hydrolase_fold"/>
</dbReference>
<dbReference type="Pfam" id="PF20434">
    <property type="entry name" value="BD-FAE"/>
    <property type="match status" value="1"/>
</dbReference>
<dbReference type="RefSeq" id="WP_145054693.1">
    <property type="nucleotide sequence ID" value="NZ_CP036433.1"/>
</dbReference>
<dbReference type="GO" id="GO:0004806">
    <property type="term" value="F:triacylglycerol lipase activity"/>
    <property type="evidence" value="ECO:0007669"/>
    <property type="project" value="TreeGrafter"/>
</dbReference>
<evidence type="ECO:0000256" key="3">
    <source>
        <dbReference type="SAM" id="SignalP"/>
    </source>
</evidence>
<gene>
    <name evidence="5" type="ORF">Pla8534_38350</name>
</gene>
<dbReference type="Gene3D" id="3.40.50.1820">
    <property type="entry name" value="alpha/beta hydrolase"/>
    <property type="match status" value="1"/>
</dbReference>
<dbReference type="EC" id="3.1.1.1" evidence="5"/>
<dbReference type="Proteomes" id="UP000317648">
    <property type="component" value="Chromosome"/>
</dbReference>
<evidence type="ECO:0000313" key="5">
    <source>
        <dbReference type="EMBL" id="QDU96016.1"/>
    </source>
</evidence>
<dbReference type="PANTHER" id="PTHR48081">
    <property type="entry name" value="AB HYDROLASE SUPERFAMILY PROTEIN C4A8.06C"/>
    <property type="match status" value="1"/>
</dbReference>
<reference evidence="5 6" key="1">
    <citation type="submission" date="2019-02" db="EMBL/GenBank/DDBJ databases">
        <title>Deep-cultivation of Planctomycetes and their phenomic and genomic characterization uncovers novel biology.</title>
        <authorList>
            <person name="Wiegand S."/>
            <person name="Jogler M."/>
            <person name="Boedeker C."/>
            <person name="Pinto D."/>
            <person name="Vollmers J."/>
            <person name="Rivas-Marin E."/>
            <person name="Kohn T."/>
            <person name="Peeters S.H."/>
            <person name="Heuer A."/>
            <person name="Rast P."/>
            <person name="Oberbeckmann S."/>
            <person name="Bunk B."/>
            <person name="Jeske O."/>
            <person name="Meyerdierks A."/>
            <person name="Storesund J.E."/>
            <person name="Kallscheuer N."/>
            <person name="Luecker S."/>
            <person name="Lage O.M."/>
            <person name="Pohl T."/>
            <person name="Merkel B.J."/>
            <person name="Hornburger P."/>
            <person name="Mueller R.-W."/>
            <person name="Bruemmer F."/>
            <person name="Labrenz M."/>
            <person name="Spormann A.M."/>
            <person name="Op den Camp H."/>
            <person name="Overmann J."/>
            <person name="Amann R."/>
            <person name="Jetten M.S.M."/>
            <person name="Mascher T."/>
            <person name="Medema M.H."/>
            <person name="Devos D.P."/>
            <person name="Kaster A.-K."/>
            <person name="Ovreas L."/>
            <person name="Rohde M."/>
            <person name="Galperin M.Y."/>
            <person name="Jogler C."/>
        </authorList>
    </citation>
    <scope>NUCLEOTIDE SEQUENCE [LARGE SCALE GENOMIC DNA]</scope>
    <source>
        <strain evidence="5 6">Pla85_3_4</strain>
    </source>
</reference>
<comment type="similarity">
    <text evidence="1">Belongs to the 'GDXG' lipolytic enzyme family.</text>
</comment>
<name>A0A518DVZ9_9BACT</name>
<feature type="domain" description="BD-FAE-like" evidence="4">
    <location>
        <begin position="94"/>
        <end position="291"/>
    </location>
</feature>
<dbReference type="EMBL" id="CP036433">
    <property type="protein sequence ID" value="QDU96016.1"/>
    <property type="molecule type" value="Genomic_DNA"/>
</dbReference>